<feature type="transmembrane region" description="Helical" evidence="1">
    <location>
        <begin position="12"/>
        <end position="31"/>
    </location>
</feature>
<keyword evidence="1" id="KW-0472">Membrane</keyword>
<dbReference type="GeneID" id="20652196"/>
<protein>
    <submittedName>
        <fullName evidence="2">Uncharacterized protein</fullName>
    </submittedName>
</protein>
<organism evidence="2 3">
    <name type="scientific">Phytophthora sojae (strain P6497)</name>
    <name type="common">Soybean stem and root rot agent</name>
    <name type="synonym">Phytophthora megasperma f. sp. glycines</name>
    <dbReference type="NCBI Taxonomy" id="1094619"/>
    <lineage>
        <taxon>Eukaryota</taxon>
        <taxon>Sar</taxon>
        <taxon>Stramenopiles</taxon>
        <taxon>Oomycota</taxon>
        <taxon>Peronosporomycetes</taxon>
        <taxon>Peronosporales</taxon>
        <taxon>Peronosporaceae</taxon>
        <taxon>Phytophthora</taxon>
    </lineage>
</organism>
<feature type="non-terminal residue" evidence="2">
    <location>
        <position position="116"/>
    </location>
</feature>
<keyword evidence="1" id="KW-0812">Transmembrane</keyword>
<name>G4Z3J7_PHYSP</name>
<sequence length="116" mass="13156">VFASEVLVFAEYAEFVCTVLYGIYTLVLYHMPYAKYNPNFIGLSEESFWQAATNCAVYAAFEGFTLAFPFILVRAKYGLSTFYQLAFVLEKYWMSVQGKLVGSLALIFILNTVHQG</sequence>
<dbReference type="KEGG" id="psoj:PHYSODRAFT_422238"/>
<feature type="non-terminal residue" evidence="2">
    <location>
        <position position="1"/>
    </location>
</feature>
<feature type="transmembrane region" description="Helical" evidence="1">
    <location>
        <begin position="92"/>
        <end position="113"/>
    </location>
</feature>
<accession>G4Z3J7</accession>
<keyword evidence="3" id="KW-1185">Reference proteome</keyword>
<reference evidence="2 3" key="1">
    <citation type="journal article" date="2006" name="Science">
        <title>Phytophthora genome sequences uncover evolutionary origins and mechanisms of pathogenesis.</title>
        <authorList>
            <person name="Tyler B.M."/>
            <person name="Tripathy S."/>
            <person name="Zhang X."/>
            <person name="Dehal P."/>
            <person name="Jiang R.H."/>
            <person name="Aerts A."/>
            <person name="Arredondo F.D."/>
            <person name="Baxter L."/>
            <person name="Bensasson D."/>
            <person name="Beynon J.L."/>
            <person name="Chapman J."/>
            <person name="Damasceno C.M."/>
            <person name="Dorrance A.E."/>
            <person name="Dou D."/>
            <person name="Dickerman A.W."/>
            <person name="Dubchak I.L."/>
            <person name="Garbelotto M."/>
            <person name="Gijzen M."/>
            <person name="Gordon S.G."/>
            <person name="Govers F."/>
            <person name="Grunwald N.J."/>
            <person name="Huang W."/>
            <person name="Ivors K.L."/>
            <person name="Jones R.W."/>
            <person name="Kamoun S."/>
            <person name="Krampis K."/>
            <person name="Lamour K.H."/>
            <person name="Lee M.K."/>
            <person name="McDonald W.H."/>
            <person name="Medina M."/>
            <person name="Meijer H.J."/>
            <person name="Nordberg E.K."/>
            <person name="Maclean D.J."/>
            <person name="Ospina-Giraldo M.D."/>
            <person name="Morris P.F."/>
            <person name="Phuntumart V."/>
            <person name="Putnam N.H."/>
            <person name="Rash S."/>
            <person name="Rose J.K."/>
            <person name="Sakihama Y."/>
            <person name="Salamov A.A."/>
            <person name="Savidor A."/>
            <person name="Scheuring C.F."/>
            <person name="Smith B.M."/>
            <person name="Sobral B.W."/>
            <person name="Terry A."/>
            <person name="Torto-Alalibo T.A."/>
            <person name="Win J."/>
            <person name="Xu Z."/>
            <person name="Zhang H."/>
            <person name="Grigoriev I.V."/>
            <person name="Rokhsar D.S."/>
            <person name="Boore J.L."/>
        </authorList>
    </citation>
    <scope>NUCLEOTIDE SEQUENCE [LARGE SCALE GENOMIC DNA]</scope>
    <source>
        <strain evidence="2 3">P6497</strain>
    </source>
</reference>
<dbReference type="RefSeq" id="XP_009522086.1">
    <property type="nucleotide sequence ID" value="XM_009523791.1"/>
</dbReference>
<dbReference type="AlphaFoldDB" id="G4Z3J7"/>
<evidence type="ECO:0000313" key="3">
    <source>
        <dbReference type="Proteomes" id="UP000002640"/>
    </source>
</evidence>
<proteinExistence type="predicted"/>
<gene>
    <name evidence="2" type="ORF">PHYSODRAFT_422238</name>
</gene>
<evidence type="ECO:0000313" key="2">
    <source>
        <dbReference type="EMBL" id="EGZ19369.1"/>
    </source>
</evidence>
<keyword evidence="1" id="KW-1133">Transmembrane helix</keyword>
<feature type="transmembrane region" description="Helical" evidence="1">
    <location>
        <begin position="51"/>
        <end position="72"/>
    </location>
</feature>
<dbReference type="Proteomes" id="UP000002640">
    <property type="component" value="Unassembled WGS sequence"/>
</dbReference>
<dbReference type="InParanoid" id="G4Z3J7"/>
<evidence type="ECO:0000256" key="1">
    <source>
        <dbReference type="SAM" id="Phobius"/>
    </source>
</evidence>
<dbReference type="EMBL" id="JH159153">
    <property type="protein sequence ID" value="EGZ19369.1"/>
    <property type="molecule type" value="Genomic_DNA"/>
</dbReference>